<name>A0A0R2NFQ5_9LACO</name>
<proteinExistence type="inferred from homology"/>
<evidence type="ECO:0000256" key="7">
    <source>
        <dbReference type="ARBA" id="ARBA00023136"/>
    </source>
</evidence>
<dbReference type="EMBL" id="JQCQ01000024">
    <property type="protein sequence ID" value="KRO24657.1"/>
    <property type="molecule type" value="Genomic_DNA"/>
</dbReference>
<evidence type="ECO:0000256" key="4">
    <source>
        <dbReference type="ARBA" id="ARBA00022801"/>
    </source>
</evidence>
<dbReference type="InterPro" id="IPR036612">
    <property type="entry name" value="KH_dom_type_1_sf"/>
</dbReference>
<protein>
    <recommendedName>
        <fullName evidence="8 9">Ribonuclease Y</fullName>
        <shortName evidence="8">RNase Y</shortName>
        <ecNumber evidence="8 9">3.1.-.-</ecNumber>
    </recommendedName>
</protein>
<keyword evidence="13" id="KW-1185">Reference proteome</keyword>
<organism evidence="12 13">
    <name type="scientific">Pediococcus argentinicus</name>
    <dbReference type="NCBI Taxonomy" id="480391"/>
    <lineage>
        <taxon>Bacteria</taxon>
        <taxon>Bacillati</taxon>
        <taxon>Bacillota</taxon>
        <taxon>Bacilli</taxon>
        <taxon>Lactobacillales</taxon>
        <taxon>Lactobacillaceae</taxon>
        <taxon>Pediococcus</taxon>
    </lineage>
</organism>
<dbReference type="PATRIC" id="fig|480391.4.peg.797"/>
<evidence type="ECO:0000256" key="2">
    <source>
        <dbReference type="ARBA" id="ARBA00022722"/>
    </source>
</evidence>
<sequence>MHQHNKELYAARIAAQRITNHGKAAADSEAQSLVKKQKRETKDYQENIEQELNEDLEDNQKKENWLEQRSSVLKQKEELLNHRNDAIQEKQNNLKQQRTEVQETLHSADELTTDRLNKLHEVAGLTADEAKDEVLEDTTQEVKETYDEYVKDFEVELESTSERDAQNLVELAMEHSGGKTVVHDSNRSLIVDNNEALGKIIGNAGQNVRTLEALTGIDIIIDDKEKEVILNGYDPVRREIANRVIKKIQSERRVNPDIIEKIVTETNIELDREIRHYGEDAVVELGIRHIAPDLIKFIGRMQYRTSYGQNILEHSKETARLAGIFAAELGEDPVLARRAGLLHDIGKSIDRDIDATHVEIGVELATQYRESPVVINTIASHHGDVESKYVIADLVEAADAISGARQGARSESAADYLQRIRSLEGIANDQPVVKESYAIQAGRELRVIVQPNETSDKTIHSLATKVKDEIEDKVTYPGQVKVTVVRKLEIVEYAEKKRA</sequence>
<dbReference type="PROSITE" id="PS50084">
    <property type="entry name" value="KH_TYPE_1"/>
    <property type="match status" value="1"/>
</dbReference>
<dbReference type="PROSITE" id="PS51831">
    <property type="entry name" value="HD"/>
    <property type="match status" value="1"/>
</dbReference>
<dbReference type="SUPFAM" id="SSF109604">
    <property type="entry name" value="HD-domain/PDEase-like"/>
    <property type="match status" value="1"/>
</dbReference>
<evidence type="ECO:0000256" key="9">
    <source>
        <dbReference type="NCBIfam" id="TIGR03319"/>
    </source>
</evidence>
<dbReference type="InterPro" id="IPR006674">
    <property type="entry name" value="HD_domain"/>
</dbReference>
<dbReference type="SMART" id="SM00471">
    <property type="entry name" value="HDc"/>
    <property type="match status" value="1"/>
</dbReference>
<keyword evidence="5 8" id="KW-0694">RNA-binding</keyword>
<keyword evidence="3 8" id="KW-0255">Endonuclease</keyword>
<dbReference type="GO" id="GO:0004521">
    <property type="term" value="F:RNA endonuclease activity"/>
    <property type="evidence" value="ECO:0007669"/>
    <property type="project" value="UniProtKB-UniRule"/>
</dbReference>
<dbReference type="InterPro" id="IPR022711">
    <property type="entry name" value="RNase_Y_N"/>
</dbReference>
<dbReference type="Pfam" id="PF01966">
    <property type="entry name" value="HD"/>
    <property type="match status" value="1"/>
</dbReference>
<evidence type="ECO:0000256" key="10">
    <source>
        <dbReference type="SAM" id="MobiDB-lite"/>
    </source>
</evidence>
<dbReference type="EC" id="3.1.-.-" evidence="8 9"/>
<dbReference type="Gene3D" id="3.30.300.20">
    <property type="match status" value="1"/>
</dbReference>
<dbReference type="Pfam" id="PF00013">
    <property type="entry name" value="KH_1"/>
    <property type="match status" value="1"/>
</dbReference>
<dbReference type="InterPro" id="IPR004088">
    <property type="entry name" value="KH_dom_type_1"/>
</dbReference>
<comment type="function">
    <text evidence="8">Endoribonuclease that initiates mRNA decay.</text>
</comment>
<evidence type="ECO:0000256" key="1">
    <source>
        <dbReference type="ARBA" id="ARBA00022692"/>
    </source>
</evidence>
<dbReference type="Pfam" id="PF12072">
    <property type="entry name" value="RNase_Y_N"/>
    <property type="match status" value="1"/>
</dbReference>
<accession>A0A0R2NFQ5</accession>
<feature type="region of interest" description="Disordered" evidence="10">
    <location>
        <begin position="20"/>
        <end position="41"/>
    </location>
</feature>
<reference evidence="12 13" key="1">
    <citation type="journal article" date="2015" name="Genome Announc.">
        <title>Expanding the biotechnology potential of lactobacilli through comparative genomics of 213 strains and associated genera.</title>
        <authorList>
            <person name="Sun Z."/>
            <person name="Harris H.M."/>
            <person name="McCann A."/>
            <person name="Guo C."/>
            <person name="Argimon S."/>
            <person name="Zhang W."/>
            <person name="Yang X."/>
            <person name="Jeffery I.B."/>
            <person name="Cooney J.C."/>
            <person name="Kagawa T.F."/>
            <person name="Liu W."/>
            <person name="Song Y."/>
            <person name="Salvetti E."/>
            <person name="Wrobel A."/>
            <person name="Rasinkangas P."/>
            <person name="Parkhill J."/>
            <person name="Rea M.C."/>
            <person name="O'Sullivan O."/>
            <person name="Ritari J."/>
            <person name="Douillard F.P."/>
            <person name="Paul Ross R."/>
            <person name="Yang R."/>
            <person name="Briner A.E."/>
            <person name="Felis G.E."/>
            <person name="de Vos W.M."/>
            <person name="Barrangou R."/>
            <person name="Klaenhammer T.R."/>
            <person name="Caufield P.W."/>
            <person name="Cui Y."/>
            <person name="Zhang H."/>
            <person name="O'Toole P.W."/>
        </authorList>
    </citation>
    <scope>NUCLEOTIDE SEQUENCE [LARGE SCALE GENOMIC DNA]</scope>
    <source>
        <strain evidence="12 13">DSM 23026</strain>
    </source>
</reference>
<dbReference type="NCBIfam" id="TIGR00277">
    <property type="entry name" value="HDIG"/>
    <property type="match status" value="1"/>
</dbReference>
<dbReference type="InterPro" id="IPR017705">
    <property type="entry name" value="Ribonuclease_Y"/>
</dbReference>
<feature type="domain" description="HD" evidence="11">
    <location>
        <begin position="311"/>
        <end position="404"/>
    </location>
</feature>
<keyword evidence="7" id="KW-0472">Membrane</keyword>
<evidence type="ECO:0000313" key="12">
    <source>
        <dbReference type="EMBL" id="KRO24657.1"/>
    </source>
</evidence>
<dbReference type="GO" id="GO:0005886">
    <property type="term" value="C:plasma membrane"/>
    <property type="evidence" value="ECO:0007669"/>
    <property type="project" value="UniProtKB-UniRule"/>
</dbReference>
<dbReference type="GO" id="GO:0003723">
    <property type="term" value="F:RNA binding"/>
    <property type="evidence" value="ECO:0007669"/>
    <property type="project" value="UniProtKB-UniRule"/>
</dbReference>
<dbReference type="AlphaFoldDB" id="A0A0R2NFQ5"/>
<keyword evidence="6" id="KW-1133">Transmembrane helix</keyword>
<dbReference type="SUPFAM" id="SSF54791">
    <property type="entry name" value="Eukaryotic type KH-domain (KH-domain type I)"/>
    <property type="match status" value="1"/>
</dbReference>
<dbReference type="InterPro" id="IPR015946">
    <property type="entry name" value="KH_dom-like_a/b"/>
</dbReference>
<dbReference type="CDD" id="cd00077">
    <property type="entry name" value="HDc"/>
    <property type="match status" value="1"/>
</dbReference>
<dbReference type="Proteomes" id="UP000051249">
    <property type="component" value="Unassembled WGS sequence"/>
</dbReference>
<gene>
    <name evidence="8" type="primary">rny</name>
    <name evidence="12" type="ORF">IV88_GL000786</name>
</gene>
<keyword evidence="4 8" id="KW-0378">Hydrolase</keyword>
<dbReference type="HAMAP" id="MF_00335">
    <property type="entry name" value="RNase_Y"/>
    <property type="match status" value="1"/>
</dbReference>
<comment type="similarity">
    <text evidence="8">Belongs to the RNase Y family.</text>
</comment>
<dbReference type="Gene3D" id="1.10.3210.10">
    <property type="entry name" value="Hypothetical protein af1432"/>
    <property type="match status" value="1"/>
</dbReference>
<dbReference type="InterPro" id="IPR006675">
    <property type="entry name" value="HDIG_dom"/>
</dbReference>
<evidence type="ECO:0000313" key="13">
    <source>
        <dbReference type="Proteomes" id="UP000051249"/>
    </source>
</evidence>
<dbReference type="GO" id="GO:0016787">
    <property type="term" value="F:hydrolase activity"/>
    <property type="evidence" value="ECO:0007669"/>
    <property type="project" value="UniProtKB-KW"/>
</dbReference>
<evidence type="ECO:0000256" key="5">
    <source>
        <dbReference type="ARBA" id="ARBA00022884"/>
    </source>
</evidence>
<dbReference type="InterPro" id="IPR003607">
    <property type="entry name" value="HD/PDEase_dom"/>
</dbReference>
<evidence type="ECO:0000256" key="3">
    <source>
        <dbReference type="ARBA" id="ARBA00022759"/>
    </source>
</evidence>
<evidence type="ECO:0000256" key="8">
    <source>
        <dbReference type="HAMAP-Rule" id="MF_00335"/>
    </source>
</evidence>
<keyword evidence="1" id="KW-0812">Transmembrane</keyword>
<evidence type="ECO:0000259" key="11">
    <source>
        <dbReference type="PROSITE" id="PS51831"/>
    </source>
</evidence>
<evidence type="ECO:0000256" key="6">
    <source>
        <dbReference type="ARBA" id="ARBA00022989"/>
    </source>
</evidence>
<keyword evidence="2 8" id="KW-0540">Nuclease</keyword>
<dbReference type="NCBIfam" id="TIGR03319">
    <property type="entry name" value="RNase_Y"/>
    <property type="match status" value="1"/>
</dbReference>
<dbReference type="GO" id="GO:0006402">
    <property type="term" value="P:mRNA catabolic process"/>
    <property type="evidence" value="ECO:0007669"/>
    <property type="project" value="UniProtKB-UniRule"/>
</dbReference>
<comment type="caution">
    <text evidence="12">The sequence shown here is derived from an EMBL/GenBank/DDBJ whole genome shotgun (WGS) entry which is preliminary data.</text>
</comment>